<keyword evidence="3" id="KW-0808">Transferase</keyword>
<name>A0A923KFX2_9FLAO</name>
<dbReference type="SUPFAM" id="SSF55874">
    <property type="entry name" value="ATPase domain of HSP90 chaperone/DNA topoisomerase II/histidine kinase"/>
    <property type="match status" value="1"/>
</dbReference>
<accession>A0A923KFX2</accession>
<dbReference type="SMART" id="SM00028">
    <property type="entry name" value="TPR"/>
    <property type="match status" value="4"/>
</dbReference>
<keyword evidence="5" id="KW-0902">Two-component regulatory system</keyword>
<evidence type="ECO:0000256" key="2">
    <source>
        <dbReference type="ARBA" id="ARBA00012438"/>
    </source>
</evidence>
<reference evidence="8" key="1">
    <citation type="submission" date="2020-08" db="EMBL/GenBank/DDBJ databases">
        <title>Hyunsoonleella sp. strain SJ7 genome sequencing and assembly.</title>
        <authorList>
            <person name="Kim I."/>
        </authorList>
    </citation>
    <scope>NUCLEOTIDE SEQUENCE</scope>
    <source>
        <strain evidence="8">SJ7</strain>
    </source>
</reference>
<keyword evidence="6" id="KW-0175">Coiled coil</keyword>
<keyword evidence="7" id="KW-0812">Transmembrane</keyword>
<protein>
    <recommendedName>
        <fullName evidence="2">histidine kinase</fullName>
        <ecNumber evidence="2">2.7.13.3</ecNumber>
    </recommendedName>
</protein>
<comment type="catalytic activity">
    <reaction evidence="1">
        <text>ATP + protein L-histidine = ADP + protein N-phospho-L-histidine.</text>
        <dbReference type="EC" id="2.7.13.3"/>
    </reaction>
</comment>
<organism evidence="8 9">
    <name type="scientific">Hyunsoonleella aquatilis</name>
    <dbReference type="NCBI Taxonomy" id="2762758"/>
    <lineage>
        <taxon>Bacteria</taxon>
        <taxon>Pseudomonadati</taxon>
        <taxon>Bacteroidota</taxon>
        <taxon>Flavobacteriia</taxon>
        <taxon>Flavobacteriales</taxon>
        <taxon>Flavobacteriaceae</taxon>
    </lineage>
</organism>
<evidence type="ECO:0000313" key="9">
    <source>
        <dbReference type="Proteomes" id="UP000656244"/>
    </source>
</evidence>
<feature type="coiled-coil region" evidence="6">
    <location>
        <begin position="300"/>
        <end position="383"/>
    </location>
</feature>
<feature type="transmembrane region" description="Helical" evidence="7">
    <location>
        <begin position="343"/>
        <end position="364"/>
    </location>
</feature>
<dbReference type="Gene3D" id="1.25.40.10">
    <property type="entry name" value="Tetratricopeptide repeat domain"/>
    <property type="match status" value="1"/>
</dbReference>
<proteinExistence type="predicted"/>
<keyword evidence="9" id="KW-1185">Reference proteome</keyword>
<evidence type="ECO:0000256" key="3">
    <source>
        <dbReference type="ARBA" id="ARBA00022679"/>
    </source>
</evidence>
<keyword evidence="4" id="KW-0418">Kinase</keyword>
<dbReference type="GO" id="GO:0004673">
    <property type="term" value="F:protein histidine kinase activity"/>
    <property type="evidence" value="ECO:0007669"/>
    <property type="project" value="UniProtKB-EC"/>
</dbReference>
<evidence type="ECO:0000256" key="1">
    <source>
        <dbReference type="ARBA" id="ARBA00000085"/>
    </source>
</evidence>
<dbReference type="PANTHER" id="PTHR24421:SF10">
    <property type="entry name" value="NITRATE_NITRITE SENSOR PROTEIN NARQ"/>
    <property type="match status" value="1"/>
</dbReference>
<dbReference type="InterPro" id="IPR050482">
    <property type="entry name" value="Sensor_HK_TwoCompSys"/>
</dbReference>
<evidence type="ECO:0000256" key="5">
    <source>
        <dbReference type="ARBA" id="ARBA00023012"/>
    </source>
</evidence>
<dbReference type="EMBL" id="JACNMF010000001">
    <property type="protein sequence ID" value="MBC3757026.1"/>
    <property type="molecule type" value="Genomic_DNA"/>
</dbReference>
<dbReference type="Proteomes" id="UP000656244">
    <property type="component" value="Unassembled WGS sequence"/>
</dbReference>
<evidence type="ECO:0000256" key="4">
    <source>
        <dbReference type="ARBA" id="ARBA00022777"/>
    </source>
</evidence>
<evidence type="ECO:0000313" key="8">
    <source>
        <dbReference type="EMBL" id="MBC3757026.1"/>
    </source>
</evidence>
<comment type="caution">
    <text evidence="8">The sequence shown here is derived from an EMBL/GenBank/DDBJ whole genome shotgun (WGS) entry which is preliminary data.</text>
</comment>
<dbReference type="AlphaFoldDB" id="A0A923KFX2"/>
<evidence type="ECO:0000256" key="7">
    <source>
        <dbReference type="SAM" id="Phobius"/>
    </source>
</evidence>
<dbReference type="InterPro" id="IPR011990">
    <property type="entry name" value="TPR-like_helical_dom_sf"/>
</dbReference>
<dbReference type="InterPro" id="IPR036890">
    <property type="entry name" value="HATPase_C_sf"/>
</dbReference>
<evidence type="ECO:0000256" key="6">
    <source>
        <dbReference type="SAM" id="Coils"/>
    </source>
</evidence>
<keyword evidence="7" id="KW-1133">Transmembrane helix</keyword>
<dbReference type="EC" id="2.7.13.3" evidence="2"/>
<keyword evidence="7" id="KW-0472">Membrane</keyword>
<dbReference type="PANTHER" id="PTHR24421">
    <property type="entry name" value="NITRATE/NITRITE SENSOR PROTEIN NARX-RELATED"/>
    <property type="match status" value="1"/>
</dbReference>
<dbReference type="CDD" id="cd16917">
    <property type="entry name" value="HATPase_UhpB-NarQ-NarX-like"/>
    <property type="match status" value="1"/>
</dbReference>
<dbReference type="SUPFAM" id="SSF48452">
    <property type="entry name" value="TPR-like"/>
    <property type="match status" value="2"/>
</dbReference>
<gene>
    <name evidence="8" type="ORF">H7U19_01325</name>
</gene>
<dbReference type="RefSeq" id="WP_186558035.1">
    <property type="nucleotide sequence ID" value="NZ_JACNMF010000001.1"/>
</dbReference>
<dbReference type="Gene3D" id="3.30.565.10">
    <property type="entry name" value="Histidine kinase-like ATPase, C-terminal domain"/>
    <property type="match status" value="1"/>
</dbReference>
<dbReference type="GO" id="GO:0000160">
    <property type="term" value="P:phosphorelay signal transduction system"/>
    <property type="evidence" value="ECO:0007669"/>
    <property type="project" value="UniProtKB-KW"/>
</dbReference>
<dbReference type="InterPro" id="IPR019734">
    <property type="entry name" value="TPR_rpt"/>
</dbReference>
<sequence>MKYFVFSLVFLIVLKSFGQRDKVGEIMFYNTQIDSLIKVFDYNSARELLHSSSQLANEIQVDSISAIVYEAHAKYYYYTSDYQKTAKYLIASAEIYDKIGAKNKAIRMYNNIAAILGALGQYQKALNTRKKILEYNEIEDDLGFKISVLSNIGSDYRKLNLNDSSFNYLKNALKVSKENKLNPLIGAIYKKIQKAYLELNQYHLSIKYGDSVLIYKDEIERPLYENSIIDAAQALFKIQNYEGALQKCQLAETLISESKMLINLPMVYQLMSSIYEQKKQYKKANSLLKRRIVIRDSLLSEEKQRQIIELEQKYQTEKKEKENFRLKKESVEKDLKLIRKNNVLLVVSLVFGVVVAFLVLYQLIKFKSKNKALQNEMDRREEVERSLGVVRDNIAKDFHDDLGNKLARITVLSDHMVQSQTTKTKEEAISALKKIKLDSDILYKGTRDFMFSIKANSDYAEELFTYLSDFGEDFFESFPIDFFVEKHLHRNIKLPYYWNRQIIMIFKEAMTNTAKYSNASKAVLRLSLKANFLEISFDDNGVGFNEERVSDKNGLANMKLRADKILGRLEIISGSEGTKIVFSSRMPLNYKLNT</sequence>